<proteinExistence type="predicted"/>
<dbReference type="Proteomes" id="UP000278437">
    <property type="component" value="Chromosome"/>
</dbReference>
<name>A0ABM7DS42_9GAMM</name>
<reference evidence="2" key="1">
    <citation type="submission" date="2017-03" db="EMBL/GenBank/DDBJ databases">
        <title>Full genome sequence of a non-lethal Shewanella isolate that potentiates virulence of Vibio parahaemolyticus causing acute hepatopancreatic necrosis disease (AHPND) in shrimp.</title>
        <authorList>
            <person name="Prachumwat A."/>
            <person name="Sritunyalucksana K."/>
        </authorList>
    </citation>
    <scope>NUCLEOTIDE SEQUENCE [LARGE SCALE GENOMIC DNA]</scope>
    <source>
        <strain evidence="2">TH2012</strain>
    </source>
</reference>
<dbReference type="EMBL" id="CP020373">
    <property type="protein sequence ID" value="AZQ12523.1"/>
    <property type="molecule type" value="Genomic_DNA"/>
</dbReference>
<gene>
    <name evidence="1" type="ORF">STH12_03464</name>
</gene>
<organism evidence="1 2">
    <name type="scientific">Shewanella khirikhana</name>
    <dbReference type="NCBI Taxonomy" id="1965282"/>
    <lineage>
        <taxon>Bacteria</taxon>
        <taxon>Pseudomonadati</taxon>
        <taxon>Pseudomonadota</taxon>
        <taxon>Gammaproteobacteria</taxon>
        <taxon>Alteromonadales</taxon>
        <taxon>Shewanellaceae</taxon>
        <taxon>Shewanella</taxon>
    </lineage>
</organism>
<accession>A0ABM7DS42</accession>
<evidence type="ECO:0000313" key="2">
    <source>
        <dbReference type="Proteomes" id="UP000278437"/>
    </source>
</evidence>
<protein>
    <submittedName>
        <fullName evidence="1">Uncharacterized protein</fullName>
    </submittedName>
</protein>
<sequence>MDVKAKMDFLFSPTLTPERKLEMYQACLDEFERLQYDDPYVAEIRREAEKLKHKQQKPS</sequence>
<keyword evidence="2" id="KW-1185">Reference proteome</keyword>
<evidence type="ECO:0000313" key="1">
    <source>
        <dbReference type="EMBL" id="AZQ12523.1"/>
    </source>
</evidence>